<dbReference type="EMBL" id="JAJHVV010000006">
    <property type="protein sequence ID" value="MCK6263772.1"/>
    <property type="molecule type" value="Genomic_DNA"/>
</dbReference>
<dbReference type="InterPro" id="IPR009679">
    <property type="entry name" value="Phage_186_CII-like"/>
</dbReference>
<dbReference type="Proteomes" id="UP001139559">
    <property type="component" value="Unassembled WGS sequence"/>
</dbReference>
<reference evidence="1" key="1">
    <citation type="submission" date="2021-11" db="EMBL/GenBank/DDBJ databases">
        <title>Vibrio ZSDE26 sp. nov. and Vibrio ZSDZ34 sp. nov., isolated from coastal seawater in Qingdao.</title>
        <authorList>
            <person name="Zhang P."/>
        </authorList>
    </citation>
    <scope>NUCLEOTIDE SEQUENCE</scope>
    <source>
        <strain evidence="1">ZSDE26</strain>
    </source>
</reference>
<accession>A0A9X1XID1</accession>
<sequence length="181" mass="19600">MNDIDSMCEFRGSKQKAFNEACCAFANSENMTLLAQSIGMSPVMLRNKLNPAQPHVLSCTELITISKVTGNHTILNCLLLGLGVVTARIPLDVSEDSFVKRALDSSMYSGELSRMALEYAAKPRLTRSEKHKVVQTAQASISGHVLLINSLIQCNQPVTLGMVTDAIAIDEPDPYASSEAL</sequence>
<dbReference type="GO" id="GO:0003677">
    <property type="term" value="F:DNA binding"/>
    <property type="evidence" value="ECO:0007669"/>
    <property type="project" value="InterPro"/>
</dbReference>
<name>A0A9X1XID1_9VIBR</name>
<dbReference type="RefSeq" id="WP_248008861.1">
    <property type="nucleotide sequence ID" value="NZ_JAJHVV010000006.1"/>
</dbReference>
<protein>
    <submittedName>
        <fullName evidence="1">Phage regulatory CII family protein</fullName>
    </submittedName>
</protein>
<organism evidence="1 2">
    <name type="scientific">Vibrio amylolyticus</name>
    <dbReference type="NCBI Taxonomy" id="2847292"/>
    <lineage>
        <taxon>Bacteria</taxon>
        <taxon>Pseudomonadati</taxon>
        <taxon>Pseudomonadota</taxon>
        <taxon>Gammaproteobacteria</taxon>
        <taxon>Vibrionales</taxon>
        <taxon>Vibrionaceae</taxon>
        <taxon>Vibrio</taxon>
    </lineage>
</organism>
<evidence type="ECO:0000313" key="2">
    <source>
        <dbReference type="Proteomes" id="UP001139559"/>
    </source>
</evidence>
<dbReference type="Pfam" id="PF06892">
    <property type="entry name" value="Phage_CP76"/>
    <property type="match status" value="1"/>
</dbReference>
<proteinExistence type="predicted"/>
<keyword evidence="2" id="KW-1185">Reference proteome</keyword>
<gene>
    <name evidence="1" type="ORF">KP803_10860</name>
</gene>
<comment type="caution">
    <text evidence="1">The sequence shown here is derived from an EMBL/GenBank/DDBJ whole genome shotgun (WGS) entry which is preliminary data.</text>
</comment>
<evidence type="ECO:0000313" key="1">
    <source>
        <dbReference type="EMBL" id="MCK6263772.1"/>
    </source>
</evidence>
<dbReference type="AlphaFoldDB" id="A0A9X1XID1"/>